<protein>
    <submittedName>
        <fullName evidence="1">Uncharacterized protein</fullName>
    </submittedName>
</protein>
<organism evidence="1 2">
    <name type="scientific">Phlebia brevispora</name>
    <dbReference type="NCBI Taxonomy" id="194682"/>
    <lineage>
        <taxon>Eukaryota</taxon>
        <taxon>Fungi</taxon>
        <taxon>Dikarya</taxon>
        <taxon>Basidiomycota</taxon>
        <taxon>Agaricomycotina</taxon>
        <taxon>Agaricomycetes</taxon>
        <taxon>Polyporales</taxon>
        <taxon>Meruliaceae</taxon>
        <taxon>Phlebia</taxon>
    </lineage>
</organism>
<sequence>MPARLMFNGRAKRLIFLTPQYFVIFLFFGIQLSILPSLLAHRSTTMFSHSPEYEARLARPFVPPSITLKQIHAAVPKHLLQKSTLRSAGYILRDVALCICLFTFAAFINTFATTGFYGAVPVTASWQIAWLRTALWLTYWWWQGLVFTSFFCIAHELGHGALFHSWYANNVAGFLLDTASALLSFNTRSRLISSTLQFILLPYFAWKLASQKAVGSMERDENYVPHLRSDFKLPPQERARTADYVEVFEETPIMTLFRMVVMQSCGWWLYLSTNVMGSKKYPEGTNHFSPYSPLFKKEQRHAIIISDIGIVMCTFLHHSDPSIPHYRGKEWTYLRGILATVDRPLLGWIGRFFFHNVSHDHIAHHFFSSVPFYNQPQVTEAIKTVLGDEYNYDSTNSFFALYRSFTECVFVEEEDDIVFYKNGQGVAAREVAEGVLVKSKKGLQTTASSMPEGSDSELTEGDLKHDPTAASHPGQSQICDLMSFSDLRSARKSKEARSFVKASDNAGHATPSHHESYNISSPAPDITDVGVAASPRNAMNLPSPGVDTTEPVVNLLVRGIPDTLEVRKSAESGRGLYAKDSFGVGSVLISLRPRVAVLSINNLDNHCSWCSNPAPDRGLKRCTRCRTVYYCDSNHDWPFHKNECDALQQWAAVAPSPDVSVPSDAVRCIGRILWNIQRKGLDSVWASELSTMQSHRASLQPSTFESHTHLAHSVVRYLGATSPEDLAPFGLSSAGDLVDVISRFTTNAFTLTSHTLTPIGVCYSPALALANHSCDPNAVIVFPHYSDDFLTEPNMQLISIKPVASGDQVFISYVDTTLPRDQRHAVLKETYNFVCKCTLCNKRAWIDPRASLYCPNLCGGVCPMPIEEDDLPRCSKCKAIVKNSDVVLDALRIGQEALDKATRVQFTDLTAVSTDPAKAKQLTTNLIPILTRAGLTPASHPLLAMMRVHQEMLLSSLPNSLTQEYLDQTIQTAAKYTSGLSETLPYGHPVRAIALVEFGKLLAVDEPSPPESGSGRPGYFPPSGPARLKMAYETLLRARNELLIGFGKENDGGRVGKELRDTIVRLEKELGVWTEGIRNALEDARAAQMTQK</sequence>
<proteinExistence type="predicted"/>
<gene>
    <name evidence="1" type="ORF">NM688_g3643</name>
</gene>
<name>A0ACC1T586_9APHY</name>
<dbReference type="Proteomes" id="UP001148662">
    <property type="component" value="Unassembled WGS sequence"/>
</dbReference>
<comment type="caution">
    <text evidence="1">The sequence shown here is derived from an EMBL/GenBank/DDBJ whole genome shotgun (WGS) entry which is preliminary data.</text>
</comment>
<keyword evidence="2" id="KW-1185">Reference proteome</keyword>
<dbReference type="EMBL" id="JANHOG010000546">
    <property type="protein sequence ID" value="KAJ3553381.1"/>
    <property type="molecule type" value="Genomic_DNA"/>
</dbReference>
<accession>A0ACC1T586</accession>
<reference evidence="1" key="1">
    <citation type="submission" date="2022-07" db="EMBL/GenBank/DDBJ databases">
        <title>Genome Sequence of Phlebia brevispora.</title>
        <authorList>
            <person name="Buettner E."/>
        </authorList>
    </citation>
    <scope>NUCLEOTIDE SEQUENCE</scope>
    <source>
        <strain evidence="1">MPL23</strain>
    </source>
</reference>
<evidence type="ECO:0000313" key="1">
    <source>
        <dbReference type="EMBL" id="KAJ3553381.1"/>
    </source>
</evidence>
<evidence type="ECO:0000313" key="2">
    <source>
        <dbReference type="Proteomes" id="UP001148662"/>
    </source>
</evidence>